<comment type="caution">
    <text evidence="1">The sequence shown here is derived from an EMBL/GenBank/DDBJ whole genome shotgun (WGS) entry which is preliminary data.</text>
</comment>
<dbReference type="AlphaFoldDB" id="A0A9P7YRF1"/>
<reference evidence="1" key="1">
    <citation type="journal article" date="2021" name="IMA Fungus">
        <title>Genomic characterization of three marine fungi, including Emericellopsis atlantica sp. nov. with signatures of a generalist lifestyle and marine biomass degradation.</title>
        <authorList>
            <person name="Hagestad O.C."/>
            <person name="Hou L."/>
            <person name="Andersen J.H."/>
            <person name="Hansen E.H."/>
            <person name="Altermark B."/>
            <person name="Li C."/>
            <person name="Kuhnert E."/>
            <person name="Cox R.J."/>
            <person name="Crous P.W."/>
            <person name="Spatafora J.W."/>
            <person name="Lail K."/>
            <person name="Amirebrahimi M."/>
            <person name="Lipzen A."/>
            <person name="Pangilinan J."/>
            <person name="Andreopoulos W."/>
            <person name="Hayes R.D."/>
            <person name="Ng V."/>
            <person name="Grigoriev I.V."/>
            <person name="Jackson S.A."/>
            <person name="Sutton T.D.S."/>
            <person name="Dobson A.D.W."/>
            <person name="Rama T."/>
        </authorList>
    </citation>
    <scope>NUCLEOTIDE SEQUENCE</scope>
    <source>
        <strain evidence="1">TRa018bII</strain>
    </source>
</reference>
<dbReference type="Pfam" id="PF11917">
    <property type="entry name" value="DUF3435"/>
    <property type="match status" value="1"/>
</dbReference>
<accession>A0A9P7YRF1</accession>
<organism evidence="1 2">
    <name type="scientific">Amylocarpus encephaloides</name>
    <dbReference type="NCBI Taxonomy" id="45428"/>
    <lineage>
        <taxon>Eukaryota</taxon>
        <taxon>Fungi</taxon>
        <taxon>Dikarya</taxon>
        <taxon>Ascomycota</taxon>
        <taxon>Pezizomycotina</taxon>
        <taxon>Leotiomycetes</taxon>
        <taxon>Helotiales</taxon>
        <taxon>Helotiales incertae sedis</taxon>
        <taxon>Amylocarpus</taxon>
    </lineage>
</organism>
<dbReference type="InterPro" id="IPR021842">
    <property type="entry name" value="DUF3435"/>
</dbReference>
<sequence length="181" mass="21597">MQNLILQHSSIERFLKYYLDRNINVDVQNIYRGQSSQGDLMRFACSMSRSIDPRRPRKLTTAQSASVNRLPYILRLDRRISRLLRVQGRPGGEEKYQRAIRRLLSEKQRQRRIAAIKLGCGTKKILAWIFVGTWRSRHIRLFRGEERTQEIMNGLVQRPLTAPNSYRILRLDKLFWLRRIF</sequence>
<gene>
    <name evidence="1" type="ORF">BJ875DRAFT_46620</name>
</gene>
<evidence type="ECO:0000313" key="2">
    <source>
        <dbReference type="Proteomes" id="UP000824998"/>
    </source>
</evidence>
<proteinExistence type="predicted"/>
<dbReference type="OrthoDB" id="3562345at2759"/>
<protein>
    <submittedName>
        <fullName evidence="1">Uncharacterized protein</fullName>
    </submittedName>
</protein>
<dbReference type="PANTHER" id="PTHR37535:SF2">
    <property type="entry name" value="FINGER DOMAIN PROTEIN, PUTATIVE (AFU_ORTHOLOGUE AFUA_6G09300)-RELATED"/>
    <property type="match status" value="1"/>
</dbReference>
<dbReference type="Proteomes" id="UP000824998">
    <property type="component" value="Unassembled WGS sequence"/>
</dbReference>
<dbReference type="EMBL" id="MU251370">
    <property type="protein sequence ID" value="KAG9238390.1"/>
    <property type="molecule type" value="Genomic_DNA"/>
</dbReference>
<evidence type="ECO:0000313" key="1">
    <source>
        <dbReference type="EMBL" id="KAG9238390.1"/>
    </source>
</evidence>
<keyword evidence="2" id="KW-1185">Reference proteome</keyword>
<name>A0A9P7YRF1_9HELO</name>
<dbReference type="PANTHER" id="PTHR37535">
    <property type="entry name" value="FLUG DOMAIN PROTEIN"/>
    <property type="match status" value="1"/>
</dbReference>